<comment type="caution">
    <text evidence="1">The sequence shown here is derived from an EMBL/GenBank/DDBJ whole genome shotgun (WGS) entry which is preliminary data.</text>
</comment>
<gene>
    <name evidence="1" type="ORF">QAD02_012469</name>
</gene>
<protein>
    <submittedName>
        <fullName evidence="1">Uncharacterized protein</fullName>
    </submittedName>
</protein>
<organism evidence="1 2">
    <name type="scientific">Eretmocerus hayati</name>
    <dbReference type="NCBI Taxonomy" id="131215"/>
    <lineage>
        <taxon>Eukaryota</taxon>
        <taxon>Metazoa</taxon>
        <taxon>Ecdysozoa</taxon>
        <taxon>Arthropoda</taxon>
        <taxon>Hexapoda</taxon>
        <taxon>Insecta</taxon>
        <taxon>Pterygota</taxon>
        <taxon>Neoptera</taxon>
        <taxon>Endopterygota</taxon>
        <taxon>Hymenoptera</taxon>
        <taxon>Apocrita</taxon>
        <taxon>Proctotrupomorpha</taxon>
        <taxon>Chalcidoidea</taxon>
        <taxon>Aphelinidae</taxon>
        <taxon>Aphelininae</taxon>
        <taxon>Eretmocerus</taxon>
    </lineage>
</organism>
<name>A0ACC2NZT9_9HYME</name>
<keyword evidence="2" id="KW-1185">Reference proteome</keyword>
<evidence type="ECO:0000313" key="1">
    <source>
        <dbReference type="EMBL" id="KAJ8676682.1"/>
    </source>
</evidence>
<dbReference type="Proteomes" id="UP001239111">
    <property type="component" value="Chromosome 2"/>
</dbReference>
<reference evidence="1" key="1">
    <citation type="submission" date="2023-04" db="EMBL/GenBank/DDBJ databases">
        <title>A chromosome-level genome assembly of the parasitoid wasp Eretmocerus hayati.</title>
        <authorList>
            <person name="Zhong Y."/>
            <person name="Liu S."/>
            <person name="Liu Y."/>
        </authorList>
    </citation>
    <scope>NUCLEOTIDE SEQUENCE</scope>
    <source>
        <strain evidence="1">ZJU_SS_LIU_2023</strain>
    </source>
</reference>
<accession>A0ACC2NZT9</accession>
<proteinExistence type="predicted"/>
<dbReference type="EMBL" id="CM056742">
    <property type="protein sequence ID" value="KAJ8676682.1"/>
    <property type="molecule type" value="Genomic_DNA"/>
</dbReference>
<evidence type="ECO:0000313" key="2">
    <source>
        <dbReference type="Proteomes" id="UP001239111"/>
    </source>
</evidence>
<sequence length="323" mass="35063">MKSYLLALLVVSVNSYPKEHGDDRIVGGRKASIRSLSHQAQLLQNGVQICGAVIIGNHWILTAAHCIRRSGPKWTITTGSDIVSEGVVHEIRRIFVHPLYNVTTGENDIALLLLVHPIIFNQCQNAIPLPTRRPATGDVMTISGFGKRGQHMASASSLEATSVRIVDQQLCSYTYAHPNTSTTITDGMFCAGETGDSCQGDSGGPGIFNGELIGIVSFGSECGSITHPGVYTNVYMYVNWINQVMQKYAGVLAPVSAWVNPPAEPSARFIPPYSLPPTQNQLIYQHTPKTSSVSSFSFSRLVSAIGEKLSHVRNKFFLHRIAG</sequence>